<name>A0A6P1QSY6_9FLAO</name>
<keyword evidence="3" id="KW-1185">Reference proteome</keyword>
<feature type="transmembrane region" description="Helical" evidence="1">
    <location>
        <begin position="69"/>
        <end position="95"/>
    </location>
</feature>
<feature type="transmembrane region" description="Helical" evidence="1">
    <location>
        <begin position="286"/>
        <end position="306"/>
    </location>
</feature>
<feature type="transmembrane region" description="Helical" evidence="1">
    <location>
        <begin position="262"/>
        <end position="280"/>
    </location>
</feature>
<keyword evidence="1" id="KW-1133">Transmembrane helix</keyword>
<reference evidence="2 3" key="1">
    <citation type="submission" date="2018-04" db="EMBL/GenBank/DDBJ databases">
        <title>Characteristic and Complete Genome Sequencing of A Novel Member of Infective Endocarditis Causative Bacteria: Bergeyella cardium QL-PH.</title>
        <authorList>
            <person name="Pan H."/>
            <person name="Sun E."/>
            <person name="Zhang Y."/>
        </authorList>
    </citation>
    <scope>NUCLEOTIDE SEQUENCE [LARGE SCALE GENOMIC DNA]</scope>
    <source>
        <strain evidence="2 3">HPQL</strain>
    </source>
</reference>
<evidence type="ECO:0000256" key="1">
    <source>
        <dbReference type="SAM" id="Phobius"/>
    </source>
</evidence>
<dbReference type="EMBL" id="CP029149">
    <property type="protein sequence ID" value="QHN65222.1"/>
    <property type="molecule type" value="Genomic_DNA"/>
</dbReference>
<feature type="transmembrane region" description="Helical" evidence="1">
    <location>
        <begin position="107"/>
        <end position="124"/>
    </location>
</feature>
<feature type="transmembrane region" description="Helical" evidence="1">
    <location>
        <begin position="154"/>
        <end position="180"/>
    </location>
</feature>
<evidence type="ECO:0000313" key="3">
    <source>
        <dbReference type="Proteomes" id="UP000464318"/>
    </source>
</evidence>
<gene>
    <name evidence="2" type="ORF">DBX24_04600</name>
</gene>
<feature type="transmembrane region" description="Helical" evidence="1">
    <location>
        <begin position="186"/>
        <end position="207"/>
    </location>
</feature>
<feature type="transmembrane region" description="Helical" evidence="1">
    <location>
        <begin position="318"/>
        <end position="336"/>
    </location>
</feature>
<sequence length="353" mass="40837">METYASDYKNYKGVWVVIVFLIILSGLREDAGADYGVYAIMYRDFGVSIDYSELLEGTLFRENKLPIEWLYSVIGKVFFSFGLPFFIFTLFLAIVSVGIKYLAFEQSVVYPALSMLLYLFPSYFTGDSGHMRQAFAMGILMFSFLFIKKRNLLMFLIMVYLAMGFHKSSAVFVLAYWIAIVPMNRITLLGMVLISVLLSPFQVYNYISIFESLAPVEVYSGFSAYSTIEGDTSTIKFTDLISIMYMFFVYFYDKDACKQIPYYEYMRNIGVFGICLYFIFRGSPIFSGRLAAIYLVFMVMVIPNIIAAIKNLQLRRGLHFIVIAYVVFYCIVYTVMQGQRAGFTIEHYRNYLW</sequence>
<proteinExistence type="predicted"/>
<protein>
    <submittedName>
        <fullName evidence="2">EpsG family protein</fullName>
    </submittedName>
</protein>
<dbReference type="Proteomes" id="UP000464318">
    <property type="component" value="Chromosome"/>
</dbReference>
<dbReference type="AlphaFoldDB" id="A0A6P1QSY6"/>
<dbReference type="InterPro" id="IPR049458">
    <property type="entry name" value="EpsG-like"/>
</dbReference>
<feature type="transmembrane region" description="Helical" evidence="1">
    <location>
        <begin position="12"/>
        <end position="28"/>
    </location>
</feature>
<organism evidence="2 3">
    <name type="scientific">Bergeyella cardium</name>
    <dbReference type="NCBI Taxonomy" id="1585976"/>
    <lineage>
        <taxon>Bacteria</taxon>
        <taxon>Pseudomonadati</taxon>
        <taxon>Bacteroidota</taxon>
        <taxon>Flavobacteriia</taxon>
        <taxon>Flavobacteriales</taxon>
        <taxon>Weeksellaceae</taxon>
        <taxon>Bergeyella</taxon>
    </lineage>
</organism>
<evidence type="ECO:0000313" key="2">
    <source>
        <dbReference type="EMBL" id="QHN65222.1"/>
    </source>
</evidence>
<keyword evidence="1" id="KW-0812">Transmembrane</keyword>
<dbReference type="KEGG" id="bcad:DBX24_04600"/>
<dbReference type="Pfam" id="PF14897">
    <property type="entry name" value="EpsG"/>
    <property type="match status" value="1"/>
</dbReference>
<accession>A0A6P1QSY6</accession>
<dbReference type="OrthoDB" id="1424730at2"/>
<keyword evidence="1" id="KW-0472">Membrane</keyword>